<evidence type="ECO:0000313" key="10">
    <source>
        <dbReference type="EMBL" id="EKC19322.1"/>
    </source>
</evidence>
<keyword evidence="6 8" id="KW-0472">Membrane</keyword>
<dbReference type="SUPFAM" id="SSF56854">
    <property type="entry name" value="Bcl-2 inhibitors of programmed cell death"/>
    <property type="match status" value="2"/>
</dbReference>
<dbReference type="GO" id="GO:0008630">
    <property type="term" value="P:intrinsic apoptotic signaling pathway in response to DNA damage"/>
    <property type="evidence" value="ECO:0007669"/>
    <property type="project" value="TreeGrafter"/>
</dbReference>
<dbReference type="Pfam" id="PF00452">
    <property type="entry name" value="Bcl-2"/>
    <property type="match status" value="1"/>
</dbReference>
<keyword evidence="8" id="KW-0812">Transmembrane</keyword>
<evidence type="ECO:0000259" key="9">
    <source>
        <dbReference type="SMART" id="SM00337"/>
    </source>
</evidence>
<dbReference type="PANTHER" id="PTHR11256:SF41">
    <property type="entry name" value="BCL-2 HOMOLOGOUS ANTAGONIST_KILLER"/>
    <property type="match status" value="1"/>
</dbReference>
<feature type="transmembrane region" description="Helical" evidence="8">
    <location>
        <begin position="599"/>
        <end position="619"/>
    </location>
</feature>
<dbReference type="AlphaFoldDB" id="K1P6Q7"/>
<evidence type="ECO:0000256" key="6">
    <source>
        <dbReference type="ARBA" id="ARBA00023136"/>
    </source>
</evidence>
<feature type="compositionally biased region" description="Basic and acidic residues" evidence="7">
    <location>
        <begin position="195"/>
        <end position="213"/>
    </location>
</feature>
<dbReference type="InterPro" id="IPR026298">
    <property type="entry name" value="Bcl-2_fam"/>
</dbReference>
<keyword evidence="5" id="KW-0496">Mitochondrion</keyword>
<dbReference type="PROSITE" id="PS01258">
    <property type="entry name" value="BH2"/>
    <property type="match status" value="1"/>
</dbReference>
<dbReference type="SMART" id="SM00337">
    <property type="entry name" value="BCL"/>
    <property type="match status" value="2"/>
</dbReference>
<dbReference type="GO" id="GO:0051400">
    <property type="term" value="F:BH domain binding"/>
    <property type="evidence" value="ECO:0007669"/>
    <property type="project" value="TreeGrafter"/>
</dbReference>
<dbReference type="GO" id="GO:0042981">
    <property type="term" value="P:regulation of apoptotic process"/>
    <property type="evidence" value="ECO:0007669"/>
    <property type="project" value="InterPro"/>
</dbReference>
<reference evidence="10" key="1">
    <citation type="journal article" date="2012" name="Nature">
        <title>The oyster genome reveals stress adaptation and complexity of shell formation.</title>
        <authorList>
            <person name="Zhang G."/>
            <person name="Fang X."/>
            <person name="Guo X."/>
            <person name="Li L."/>
            <person name="Luo R."/>
            <person name="Xu F."/>
            <person name="Yang P."/>
            <person name="Zhang L."/>
            <person name="Wang X."/>
            <person name="Qi H."/>
            <person name="Xiong Z."/>
            <person name="Que H."/>
            <person name="Xie Y."/>
            <person name="Holland P.W."/>
            <person name="Paps J."/>
            <person name="Zhu Y."/>
            <person name="Wu F."/>
            <person name="Chen Y."/>
            <person name="Wang J."/>
            <person name="Peng C."/>
            <person name="Meng J."/>
            <person name="Yang L."/>
            <person name="Liu J."/>
            <person name="Wen B."/>
            <person name="Zhang N."/>
            <person name="Huang Z."/>
            <person name="Zhu Q."/>
            <person name="Feng Y."/>
            <person name="Mount A."/>
            <person name="Hedgecock D."/>
            <person name="Xu Z."/>
            <person name="Liu Y."/>
            <person name="Domazet-Loso T."/>
            <person name="Du Y."/>
            <person name="Sun X."/>
            <person name="Zhang S."/>
            <person name="Liu B."/>
            <person name="Cheng P."/>
            <person name="Jiang X."/>
            <person name="Li J."/>
            <person name="Fan D."/>
            <person name="Wang W."/>
            <person name="Fu W."/>
            <person name="Wang T."/>
            <person name="Wang B."/>
            <person name="Zhang J."/>
            <person name="Peng Z."/>
            <person name="Li Y."/>
            <person name="Li N."/>
            <person name="Wang J."/>
            <person name="Chen M."/>
            <person name="He Y."/>
            <person name="Tan F."/>
            <person name="Song X."/>
            <person name="Zheng Q."/>
            <person name="Huang R."/>
            <person name="Yang H."/>
            <person name="Du X."/>
            <person name="Chen L."/>
            <person name="Yang M."/>
            <person name="Gaffney P.M."/>
            <person name="Wang S."/>
            <person name="Luo L."/>
            <person name="She Z."/>
            <person name="Ming Y."/>
            <person name="Huang W."/>
            <person name="Zhang S."/>
            <person name="Huang B."/>
            <person name="Zhang Y."/>
            <person name="Qu T."/>
            <person name="Ni P."/>
            <person name="Miao G."/>
            <person name="Wang J."/>
            <person name="Wang Q."/>
            <person name="Steinberg C.E."/>
            <person name="Wang H."/>
            <person name="Li N."/>
            <person name="Qian L."/>
            <person name="Zhang G."/>
            <person name="Li Y."/>
            <person name="Yang H."/>
            <person name="Liu X."/>
            <person name="Wang J."/>
            <person name="Yin Y."/>
            <person name="Wang J."/>
        </authorList>
    </citation>
    <scope>NUCLEOTIDE SEQUENCE [LARGE SCALE GENOMIC DNA]</scope>
    <source>
        <strain evidence="10">05x7-T-G4-1.051#20</strain>
    </source>
</reference>
<dbReference type="InterPro" id="IPR002475">
    <property type="entry name" value="Bcl2-like"/>
</dbReference>
<dbReference type="InterPro" id="IPR036834">
    <property type="entry name" value="Bcl-2-like_sf"/>
</dbReference>
<dbReference type="InParanoid" id="K1P6Q7"/>
<dbReference type="GO" id="GO:0005741">
    <property type="term" value="C:mitochondrial outer membrane"/>
    <property type="evidence" value="ECO:0007669"/>
    <property type="project" value="TreeGrafter"/>
</dbReference>
<feature type="region of interest" description="Disordered" evidence="7">
    <location>
        <begin position="195"/>
        <end position="227"/>
    </location>
</feature>
<feature type="region of interest" description="Disordered" evidence="7">
    <location>
        <begin position="244"/>
        <end position="281"/>
    </location>
</feature>
<feature type="compositionally biased region" description="Polar residues" evidence="7">
    <location>
        <begin position="248"/>
        <end position="264"/>
    </location>
</feature>
<evidence type="ECO:0000256" key="3">
    <source>
        <dbReference type="ARBA" id="ARBA00009458"/>
    </source>
</evidence>
<sequence>MAESKKTELEIHREMMTLLSHLRENKTRVRKKVPMAQTSKQEIKADVRKILEQFLKKQQLNDDEEEGAIPTGFQREDVENVTETYRSGSTNTSWEEYECLRCEAGCRSKVIKSIPTCSNRSPTDDTTNFTFIDEYEHDVERSHKDHSESVNKRGDVVQNVHTHKISHVEQHNYTNGNKSGMLMESEVWECKDLAGKSEHKHGERHSNIRETMRPRHATSGRTSSEKDRLYTAVAEKLAHIGDHYKATSPLSDSTRSSVDNTATRRASARTPNLPGVDERGSDGLTALERQLIDSLREVGDSFQLKLSPNAVKEIVKQAMYQRFQEVVDKKTGPGNSWDHIAAVFYLTKKVVTMAGVGRAVALQVKDLAAEYVADKFATWIVDQGGWGDLGQMAYWDGGSGTRGGGRVPPSSDVRQIPSPSEQMTPDTEENVIDEAEDVIRNFIFESYQHQLVEEVDTLDSTTPQVPELCAFTSDPMSRASQVGRQLARIGDDINRRYADEFKDMINQLNVNEDTAYEVFAGVAKKLFADEINWGRVAALMCLAYRITMTVVKEKAKKFAQFMKVIVSHVVRFIKEKIAGWIASQGGWSAALQYSPSMSFTSLSIVVGSCVAAIAAVFYFSKKS</sequence>
<dbReference type="PROSITE" id="PS50062">
    <property type="entry name" value="BCL2_FAMILY"/>
    <property type="match status" value="2"/>
</dbReference>
<dbReference type="Gene3D" id="1.10.437.10">
    <property type="entry name" value="Blc2-like"/>
    <property type="match status" value="2"/>
</dbReference>
<protein>
    <submittedName>
        <fullName evidence="10">Putative Bcl-2-like protein antagonist/killer 2</fullName>
    </submittedName>
</protein>
<feature type="region of interest" description="Disordered" evidence="7">
    <location>
        <begin position="400"/>
        <end position="428"/>
    </location>
</feature>
<dbReference type="InterPro" id="IPR020728">
    <property type="entry name" value="Bcl2_BH3_motif_CS"/>
</dbReference>
<dbReference type="HOGENOM" id="CLU_438924_0_0_1"/>
<dbReference type="PROSITE" id="PS01259">
    <property type="entry name" value="BH3"/>
    <property type="match status" value="1"/>
</dbReference>
<accession>K1P6Q7</accession>
<dbReference type="InterPro" id="IPR046371">
    <property type="entry name" value="Bcl-2_BH1-3"/>
</dbReference>
<dbReference type="PRINTS" id="PR01862">
    <property type="entry name" value="BCL2FAMILY"/>
</dbReference>
<feature type="domain" description="Bcl-2 Bcl-2 homology region 1-3" evidence="9">
    <location>
        <begin position="486"/>
        <end position="587"/>
    </location>
</feature>
<dbReference type="PANTHER" id="PTHR11256">
    <property type="entry name" value="BCL-2 RELATED"/>
    <property type="match status" value="1"/>
</dbReference>
<dbReference type="GO" id="GO:0097192">
    <property type="term" value="P:extrinsic apoptotic signaling pathway in absence of ligand"/>
    <property type="evidence" value="ECO:0007669"/>
    <property type="project" value="TreeGrafter"/>
</dbReference>
<evidence type="ECO:0000256" key="4">
    <source>
        <dbReference type="ARBA" id="ARBA00022703"/>
    </source>
</evidence>
<evidence type="ECO:0000256" key="2">
    <source>
        <dbReference type="ARBA" id="ARBA00004370"/>
    </source>
</evidence>
<dbReference type="GO" id="GO:0001836">
    <property type="term" value="P:release of cytochrome c from mitochondria"/>
    <property type="evidence" value="ECO:0007669"/>
    <property type="project" value="TreeGrafter"/>
</dbReference>
<keyword evidence="4" id="KW-0053">Apoptosis</keyword>
<feature type="domain" description="Bcl-2 Bcl-2 homology region 1-3" evidence="9">
    <location>
        <begin position="295"/>
        <end position="386"/>
    </location>
</feature>
<dbReference type="EMBL" id="JH817204">
    <property type="protein sequence ID" value="EKC19322.1"/>
    <property type="molecule type" value="Genomic_DNA"/>
</dbReference>
<dbReference type="CDD" id="cd06845">
    <property type="entry name" value="Bcl-2_like"/>
    <property type="match status" value="1"/>
</dbReference>
<evidence type="ECO:0000256" key="7">
    <source>
        <dbReference type="SAM" id="MobiDB-lite"/>
    </source>
</evidence>
<proteinExistence type="inferred from homology"/>
<gene>
    <name evidence="10" type="ORF">CGI_10008808</name>
</gene>
<evidence type="ECO:0000256" key="8">
    <source>
        <dbReference type="SAM" id="Phobius"/>
    </source>
</evidence>
<evidence type="ECO:0000256" key="5">
    <source>
        <dbReference type="ARBA" id="ARBA00023128"/>
    </source>
</evidence>
<organism evidence="10">
    <name type="scientific">Magallana gigas</name>
    <name type="common">Pacific oyster</name>
    <name type="synonym">Crassostrea gigas</name>
    <dbReference type="NCBI Taxonomy" id="29159"/>
    <lineage>
        <taxon>Eukaryota</taxon>
        <taxon>Metazoa</taxon>
        <taxon>Spiralia</taxon>
        <taxon>Lophotrochozoa</taxon>
        <taxon>Mollusca</taxon>
        <taxon>Bivalvia</taxon>
        <taxon>Autobranchia</taxon>
        <taxon>Pteriomorphia</taxon>
        <taxon>Ostreida</taxon>
        <taxon>Ostreoidea</taxon>
        <taxon>Ostreidae</taxon>
        <taxon>Magallana</taxon>
    </lineage>
</organism>
<dbReference type="InterPro" id="IPR020726">
    <property type="entry name" value="Bcl2_BH2_motif_CS"/>
</dbReference>
<comment type="subcellular location">
    <subcellularLocation>
        <location evidence="2">Membrane</location>
    </subcellularLocation>
    <subcellularLocation>
        <location evidence="1">Mitochondrion</location>
    </subcellularLocation>
</comment>
<keyword evidence="8" id="KW-1133">Transmembrane helix</keyword>
<name>K1P6Q7_MAGGI</name>
<comment type="similarity">
    <text evidence="3">Belongs to the Bcl-2 family.</text>
</comment>
<evidence type="ECO:0000256" key="1">
    <source>
        <dbReference type="ARBA" id="ARBA00004173"/>
    </source>
</evidence>